<comment type="caution">
    <text evidence="1">The sequence shown here is derived from an EMBL/GenBank/DDBJ whole genome shotgun (WGS) entry which is preliminary data.</text>
</comment>
<dbReference type="EMBL" id="AMPZ03000005">
    <property type="protein sequence ID" value="KAH9583690.1"/>
    <property type="molecule type" value="Genomic_DNA"/>
</dbReference>
<dbReference type="CTD" id="75577735"/>
<proteinExistence type="predicted"/>
<keyword evidence="2" id="KW-1185">Reference proteome</keyword>
<evidence type="ECO:0008006" key="3">
    <source>
        <dbReference type="Google" id="ProtNLM"/>
    </source>
</evidence>
<name>A0A922IQD4_SCHHA</name>
<reference evidence="1" key="1">
    <citation type="journal article" date="2012" name="Nat. Genet.">
        <title>Whole-genome sequence of Schistosoma haematobium.</title>
        <authorList>
            <person name="Young N.D."/>
            <person name="Jex A.R."/>
            <person name="Li B."/>
            <person name="Liu S."/>
            <person name="Yang L."/>
            <person name="Xiong Z."/>
            <person name="Li Y."/>
            <person name="Cantacessi C."/>
            <person name="Hall R.S."/>
            <person name="Xu X."/>
            <person name="Chen F."/>
            <person name="Wu X."/>
            <person name="Zerlotini A."/>
            <person name="Oliveira G."/>
            <person name="Hofmann A."/>
            <person name="Zhang G."/>
            <person name="Fang X."/>
            <person name="Kang Y."/>
            <person name="Campbell B.E."/>
            <person name="Loukas A."/>
            <person name="Ranganathan S."/>
            <person name="Rollinson D."/>
            <person name="Rinaldi G."/>
            <person name="Brindley P.J."/>
            <person name="Yang H."/>
            <person name="Wang J."/>
            <person name="Wang J."/>
            <person name="Gasser R.B."/>
        </authorList>
    </citation>
    <scope>NUCLEOTIDE SEQUENCE</scope>
</reference>
<sequence>MPISASLHPIEMNEILSHIECWSVVNGLILNPSKCQAVNFSMKYEWHLNSILGSHNACTIGDSLINTVSKVNYLGVTFFSALSWSSHVSLLSKKIFRPTYYIKSLHAFGITPHLLLQSVNFCNITYYSLLFSIILSRAFEKRLCCIVVSKMCVESFEVIINMFMDRHLKSCKLLIGVILSDANHLFHSHLSPCISSGKTRYHYIKICIRKQKYKSSIVPYLANILYDEQVVRANLVNNLYS</sequence>
<dbReference type="GeneID" id="75577735"/>
<evidence type="ECO:0000313" key="1">
    <source>
        <dbReference type="EMBL" id="KAH9583690.1"/>
    </source>
</evidence>
<dbReference type="Proteomes" id="UP000471633">
    <property type="component" value="Unassembled WGS sequence"/>
</dbReference>
<gene>
    <name evidence="1" type="ORF">MS3_00008019</name>
</gene>
<reference evidence="1" key="2">
    <citation type="journal article" date="2019" name="Gigascience">
        <title>High-quality Schistosoma haematobium genome achieved by single-molecule and long-range sequencing.</title>
        <authorList>
            <person name="Stroehlein A.J."/>
            <person name="Korhonen P.K."/>
            <person name="Chong T.M."/>
            <person name="Lim Y.L."/>
            <person name="Chan K.G."/>
            <person name="Webster B."/>
            <person name="Rollinson D."/>
            <person name="Brindley P.J."/>
            <person name="Gasser R.B."/>
            <person name="Young N.D."/>
        </authorList>
    </citation>
    <scope>NUCLEOTIDE SEQUENCE</scope>
</reference>
<reference evidence="1" key="4">
    <citation type="journal article" date="2022" name="PLoS Pathog.">
        <title>Chromosome-level genome of Schistosoma haematobium underpins genome-wide explorations of molecular variation.</title>
        <authorList>
            <person name="Stroehlein A.J."/>
            <person name="Korhonen P.K."/>
            <person name="Lee V.V."/>
            <person name="Ralph S.A."/>
            <person name="Mentink-Kane M."/>
            <person name="You H."/>
            <person name="McManus D.P."/>
            <person name="Tchuente L.T."/>
            <person name="Stothard J.R."/>
            <person name="Kaur P."/>
            <person name="Dudchenko O."/>
            <person name="Aiden E.L."/>
            <person name="Yang B."/>
            <person name="Yang H."/>
            <person name="Emery A.M."/>
            <person name="Webster B.L."/>
            <person name="Brindley P.J."/>
            <person name="Rollinson D."/>
            <person name="Chang B.C.H."/>
            <person name="Gasser R.B."/>
            <person name="Young N.D."/>
        </authorList>
    </citation>
    <scope>NUCLEOTIDE SEQUENCE</scope>
</reference>
<protein>
    <recommendedName>
        <fullName evidence="3">Reverse transcriptase domain-containing protein</fullName>
    </recommendedName>
</protein>
<dbReference type="RefSeq" id="XP_051066935.1">
    <property type="nucleotide sequence ID" value="XM_051216355.1"/>
</dbReference>
<dbReference type="KEGG" id="shx:MS3_00008019"/>
<organism evidence="1 2">
    <name type="scientific">Schistosoma haematobium</name>
    <name type="common">Blood fluke</name>
    <dbReference type="NCBI Taxonomy" id="6185"/>
    <lineage>
        <taxon>Eukaryota</taxon>
        <taxon>Metazoa</taxon>
        <taxon>Spiralia</taxon>
        <taxon>Lophotrochozoa</taxon>
        <taxon>Platyhelminthes</taxon>
        <taxon>Trematoda</taxon>
        <taxon>Digenea</taxon>
        <taxon>Strigeidida</taxon>
        <taxon>Schistosomatoidea</taxon>
        <taxon>Schistosomatidae</taxon>
        <taxon>Schistosoma</taxon>
    </lineage>
</organism>
<accession>A0A922IQD4</accession>
<reference evidence="1" key="3">
    <citation type="submission" date="2021-06" db="EMBL/GenBank/DDBJ databases">
        <title>Chromosome-level genome assembly for S. haematobium.</title>
        <authorList>
            <person name="Stroehlein A.J."/>
        </authorList>
    </citation>
    <scope>NUCLEOTIDE SEQUENCE</scope>
</reference>
<evidence type="ECO:0000313" key="2">
    <source>
        <dbReference type="Proteomes" id="UP000471633"/>
    </source>
</evidence>
<dbReference type="AlphaFoldDB" id="A0A922IQD4"/>